<reference evidence="1 2" key="1">
    <citation type="submission" date="2016-11" db="EMBL/GenBank/DDBJ databases">
        <authorList>
            <person name="Jaros S."/>
            <person name="Januszkiewicz K."/>
            <person name="Wedrychowicz H."/>
        </authorList>
    </citation>
    <scope>NUCLEOTIDE SEQUENCE [LARGE SCALE GENOMIC DNA]</scope>
    <source>
        <strain evidence="1 2">DSM 44666</strain>
    </source>
</reference>
<keyword evidence="2" id="KW-1185">Reference proteome</keyword>
<proteinExistence type="predicted"/>
<organism evidence="1 2">
    <name type="scientific">Seinonella peptonophila</name>
    <dbReference type="NCBI Taxonomy" id="112248"/>
    <lineage>
        <taxon>Bacteria</taxon>
        <taxon>Bacillati</taxon>
        <taxon>Bacillota</taxon>
        <taxon>Bacilli</taxon>
        <taxon>Bacillales</taxon>
        <taxon>Thermoactinomycetaceae</taxon>
        <taxon>Seinonella</taxon>
    </lineage>
</organism>
<sequence length="43" mass="4954">MIAACGWTIETKKIKEADKKIKSGWHDTKDNKKELAKIAPWLK</sequence>
<protein>
    <submittedName>
        <fullName evidence="1">Uncharacterized protein</fullName>
    </submittedName>
</protein>
<dbReference type="AlphaFoldDB" id="A0A1M4TX16"/>
<dbReference type="EMBL" id="FQVL01000001">
    <property type="protein sequence ID" value="SHE48914.1"/>
    <property type="molecule type" value="Genomic_DNA"/>
</dbReference>
<evidence type="ECO:0000313" key="2">
    <source>
        <dbReference type="Proteomes" id="UP000184476"/>
    </source>
</evidence>
<evidence type="ECO:0000313" key="1">
    <source>
        <dbReference type="EMBL" id="SHE48914.1"/>
    </source>
</evidence>
<dbReference type="Proteomes" id="UP000184476">
    <property type="component" value="Unassembled WGS sequence"/>
</dbReference>
<gene>
    <name evidence="1" type="ORF">SAMN05444392_101686</name>
</gene>
<accession>A0A1M4TX16</accession>
<name>A0A1M4TX16_9BACL</name>
<dbReference type="RefSeq" id="WP_281248170.1">
    <property type="nucleotide sequence ID" value="NZ_FQVL01000001.1"/>
</dbReference>